<gene>
    <name evidence="2" type="ORF">AMSG_01645</name>
</gene>
<dbReference type="AlphaFoldDB" id="A0A0L0DTK0"/>
<sequence length="249" mass="25309">MSQGYVRDADKLVNGCVMVAAAAAAALAPHPGTPTAGGVADLSTTYVEARAAARKALGSAAEVRSLSNVVFNVCVREHGAQLVCVLVDVVTAMLTRFVGNSPGAPALMASDAEAALGVYAALAGAVDAIDENILMHLHDYIASEAGSAVSVNSPLELDSFLNDDGTRKPHPSISPDADGSEDDVFAAVGSVPRLVNIMPLPNWVAQLFVSVALPGIDPTGLRAAVDRASADAALPAAAKLALDLLISFV</sequence>
<keyword evidence="3" id="KW-1185">Reference proteome</keyword>
<dbReference type="EMBL" id="GL349438">
    <property type="protein sequence ID" value="KNC54793.1"/>
    <property type="molecule type" value="Genomic_DNA"/>
</dbReference>
<proteinExistence type="predicted"/>
<evidence type="ECO:0000256" key="1">
    <source>
        <dbReference type="SAM" id="MobiDB-lite"/>
    </source>
</evidence>
<reference evidence="2 3" key="1">
    <citation type="submission" date="2010-05" db="EMBL/GenBank/DDBJ databases">
        <title>The Genome Sequence of Thecamonas trahens ATCC 50062.</title>
        <authorList>
            <consortium name="The Broad Institute Genome Sequencing Platform"/>
            <person name="Russ C."/>
            <person name="Cuomo C."/>
            <person name="Shea T."/>
            <person name="Young S.K."/>
            <person name="Zeng Q."/>
            <person name="Koehrsen M."/>
            <person name="Haas B."/>
            <person name="Borodovsky M."/>
            <person name="Guigo R."/>
            <person name="Alvarado L."/>
            <person name="Berlin A."/>
            <person name="Bochicchio J."/>
            <person name="Borenstein D."/>
            <person name="Chapman S."/>
            <person name="Chen Z."/>
            <person name="Freedman E."/>
            <person name="Gellesch M."/>
            <person name="Goldberg J."/>
            <person name="Griggs A."/>
            <person name="Gujja S."/>
            <person name="Heilman E."/>
            <person name="Heiman D."/>
            <person name="Hepburn T."/>
            <person name="Howarth C."/>
            <person name="Jen D."/>
            <person name="Larson L."/>
            <person name="Mehta T."/>
            <person name="Park D."/>
            <person name="Pearson M."/>
            <person name="Roberts A."/>
            <person name="Saif S."/>
            <person name="Shenoy N."/>
            <person name="Sisk P."/>
            <person name="Stolte C."/>
            <person name="Sykes S."/>
            <person name="Thomson T."/>
            <person name="Walk T."/>
            <person name="White J."/>
            <person name="Yandava C."/>
            <person name="Burger G."/>
            <person name="Gray M.W."/>
            <person name="Holland P.W.H."/>
            <person name="King N."/>
            <person name="Lang F.B.F."/>
            <person name="Roger A.J."/>
            <person name="Ruiz-Trillo I."/>
            <person name="Lander E."/>
            <person name="Nusbaum C."/>
        </authorList>
    </citation>
    <scope>NUCLEOTIDE SEQUENCE [LARGE SCALE GENOMIC DNA]</scope>
    <source>
        <strain evidence="2 3">ATCC 50062</strain>
    </source>
</reference>
<dbReference type="RefSeq" id="XP_013761693.1">
    <property type="nucleotide sequence ID" value="XM_013906239.1"/>
</dbReference>
<evidence type="ECO:0000313" key="2">
    <source>
        <dbReference type="EMBL" id="KNC54793.1"/>
    </source>
</evidence>
<accession>A0A0L0DTK0</accession>
<feature type="region of interest" description="Disordered" evidence="1">
    <location>
        <begin position="160"/>
        <end position="181"/>
    </location>
</feature>
<dbReference type="Proteomes" id="UP000054408">
    <property type="component" value="Unassembled WGS sequence"/>
</dbReference>
<protein>
    <submittedName>
        <fullName evidence="2">Uncharacterized protein</fullName>
    </submittedName>
</protein>
<evidence type="ECO:0000313" key="3">
    <source>
        <dbReference type="Proteomes" id="UP000054408"/>
    </source>
</evidence>
<organism evidence="2 3">
    <name type="scientific">Thecamonas trahens ATCC 50062</name>
    <dbReference type="NCBI Taxonomy" id="461836"/>
    <lineage>
        <taxon>Eukaryota</taxon>
        <taxon>Apusozoa</taxon>
        <taxon>Apusomonadida</taxon>
        <taxon>Apusomonadidae</taxon>
        <taxon>Thecamonas</taxon>
    </lineage>
</organism>
<dbReference type="GeneID" id="25561389"/>
<name>A0A0L0DTK0_THETB</name>